<reference evidence="1 2" key="1">
    <citation type="journal article" date="2019" name="Commun. Biol.">
        <title>The bagworm genome reveals a unique fibroin gene that provides high tensile strength.</title>
        <authorList>
            <person name="Kono N."/>
            <person name="Nakamura H."/>
            <person name="Ohtoshi R."/>
            <person name="Tomita M."/>
            <person name="Numata K."/>
            <person name="Arakawa K."/>
        </authorList>
    </citation>
    <scope>NUCLEOTIDE SEQUENCE [LARGE SCALE GENOMIC DNA]</scope>
</reference>
<sequence length="78" mass="8530">MLDVAIGNTAATDLDTLTYTIGLIFKTTDGLWRARRPSSRDALGAGSLRLTARPVSPDDLAWTMKSLQMFINNVDDTD</sequence>
<gene>
    <name evidence="1" type="ORF">EVAR_89213_1</name>
</gene>
<dbReference type="Proteomes" id="UP000299102">
    <property type="component" value="Unassembled WGS sequence"/>
</dbReference>
<name>A0A4C2A9W9_EUMVA</name>
<protein>
    <submittedName>
        <fullName evidence="1">Uncharacterized protein</fullName>
    </submittedName>
</protein>
<comment type="caution">
    <text evidence="1">The sequence shown here is derived from an EMBL/GenBank/DDBJ whole genome shotgun (WGS) entry which is preliminary data.</text>
</comment>
<proteinExistence type="predicted"/>
<organism evidence="1 2">
    <name type="scientific">Eumeta variegata</name>
    <name type="common">Bagworm moth</name>
    <name type="synonym">Eumeta japonica</name>
    <dbReference type="NCBI Taxonomy" id="151549"/>
    <lineage>
        <taxon>Eukaryota</taxon>
        <taxon>Metazoa</taxon>
        <taxon>Ecdysozoa</taxon>
        <taxon>Arthropoda</taxon>
        <taxon>Hexapoda</taxon>
        <taxon>Insecta</taxon>
        <taxon>Pterygota</taxon>
        <taxon>Neoptera</taxon>
        <taxon>Endopterygota</taxon>
        <taxon>Lepidoptera</taxon>
        <taxon>Glossata</taxon>
        <taxon>Ditrysia</taxon>
        <taxon>Tineoidea</taxon>
        <taxon>Psychidae</taxon>
        <taxon>Oiketicinae</taxon>
        <taxon>Eumeta</taxon>
    </lineage>
</organism>
<evidence type="ECO:0000313" key="2">
    <source>
        <dbReference type="Proteomes" id="UP000299102"/>
    </source>
</evidence>
<accession>A0A4C2A9W9</accession>
<dbReference type="AlphaFoldDB" id="A0A4C2A9W9"/>
<keyword evidence="2" id="KW-1185">Reference proteome</keyword>
<evidence type="ECO:0000313" key="1">
    <source>
        <dbReference type="EMBL" id="GBP96612.1"/>
    </source>
</evidence>
<dbReference type="EMBL" id="BGZK01002810">
    <property type="protein sequence ID" value="GBP96612.1"/>
    <property type="molecule type" value="Genomic_DNA"/>
</dbReference>